<dbReference type="EMBL" id="JAGEOK010000008">
    <property type="protein sequence ID" value="MBO2438590.1"/>
    <property type="molecule type" value="Genomic_DNA"/>
</dbReference>
<reference evidence="6 7" key="1">
    <citation type="submission" date="2021-03" db="EMBL/GenBank/DDBJ databases">
        <authorList>
            <person name="Kanchanasin P."/>
            <person name="Saeng-In P."/>
            <person name="Phongsopitanun W."/>
            <person name="Yuki M."/>
            <person name="Kudo T."/>
            <person name="Ohkuma M."/>
            <person name="Tanasupawat S."/>
        </authorList>
    </citation>
    <scope>NUCLEOTIDE SEQUENCE [LARGE SCALE GENOMIC DNA]</scope>
    <source>
        <strain evidence="6 7">L46</strain>
    </source>
</reference>
<gene>
    <name evidence="6" type="ORF">J4557_13790</name>
</gene>
<keyword evidence="7" id="KW-1185">Reference proteome</keyword>
<dbReference type="Proteomes" id="UP000666915">
    <property type="component" value="Unassembled WGS sequence"/>
</dbReference>
<dbReference type="InterPro" id="IPR036271">
    <property type="entry name" value="Tet_transcr_reg_TetR-rel_C_sf"/>
</dbReference>
<feature type="domain" description="HTH tetR-type" evidence="5">
    <location>
        <begin position="7"/>
        <end position="67"/>
    </location>
</feature>
<dbReference type="InterPro" id="IPR050109">
    <property type="entry name" value="HTH-type_TetR-like_transc_reg"/>
</dbReference>
<dbReference type="PROSITE" id="PS50977">
    <property type="entry name" value="HTH_TETR_2"/>
    <property type="match status" value="1"/>
</dbReference>
<evidence type="ECO:0000256" key="4">
    <source>
        <dbReference type="PROSITE-ProRule" id="PRU00335"/>
    </source>
</evidence>
<keyword evidence="2 4" id="KW-0238">DNA-binding</keyword>
<accession>A0ABS3QXQ0</accession>
<proteinExistence type="predicted"/>
<keyword evidence="3" id="KW-0804">Transcription</keyword>
<dbReference type="PANTHER" id="PTHR30055:SF148">
    <property type="entry name" value="TETR-FAMILY TRANSCRIPTIONAL REGULATOR"/>
    <property type="match status" value="1"/>
</dbReference>
<evidence type="ECO:0000313" key="6">
    <source>
        <dbReference type="EMBL" id="MBO2438590.1"/>
    </source>
</evidence>
<evidence type="ECO:0000256" key="1">
    <source>
        <dbReference type="ARBA" id="ARBA00023015"/>
    </source>
</evidence>
<dbReference type="InterPro" id="IPR001647">
    <property type="entry name" value="HTH_TetR"/>
</dbReference>
<dbReference type="Gene3D" id="1.10.357.10">
    <property type="entry name" value="Tetracycline Repressor, domain 2"/>
    <property type="match status" value="1"/>
</dbReference>
<organism evidence="6 7">
    <name type="scientific">Actinomadura nitritigenes</name>
    <dbReference type="NCBI Taxonomy" id="134602"/>
    <lineage>
        <taxon>Bacteria</taxon>
        <taxon>Bacillati</taxon>
        <taxon>Actinomycetota</taxon>
        <taxon>Actinomycetes</taxon>
        <taxon>Streptosporangiales</taxon>
        <taxon>Thermomonosporaceae</taxon>
        <taxon>Actinomadura</taxon>
    </lineage>
</organism>
<dbReference type="PANTHER" id="PTHR30055">
    <property type="entry name" value="HTH-TYPE TRANSCRIPTIONAL REGULATOR RUTR"/>
    <property type="match status" value="1"/>
</dbReference>
<sequence length="184" mass="20147">MGRPRSETARRAILDAAMEVLQEHGYAALTMQGIAAAAGVGKQTIYRWWPSKADVVLDGLVELADERITVPDTGSLPGDLSEFLAATFRQRGQRPVLIGLMAEALLDPVFARAFRDRFLFARRAALRGILDRAAERGEIAAGTDPELLMDVVYGVLWYRLMLDHAPLDESAGRALTDLVVRAVS</sequence>
<evidence type="ECO:0000313" key="7">
    <source>
        <dbReference type="Proteomes" id="UP000666915"/>
    </source>
</evidence>
<dbReference type="RefSeq" id="WP_208266917.1">
    <property type="nucleotide sequence ID" value="NZ_BAAAGM010000002.1"/>
</dbReference>
<name>A0ABS3QXQ0_9ACTN</name>
<evidence type="ECO:0000259" key="5">
    <source>
        <dbReference type="PROSITE" id="PS50977"/>
    </source>
</evidence>
<protein>
    <submittedName>
        <fullName evidence="6">TetR/AcrR family transcriptional regulator</fullName>
    </submittedName>
</protein>
<comment type="caution">
    <text evidence="6">The sequence shown here is derived from an EMBL/GenBank/DDBJ whole genome shotgun (WGS) entry which is preliminary data.</text>
</comment>
<evidence type="ECO:0000256" key="2">
    <source>
        <dbReference type="ARBA" id="ARBA00023125"/>
    </source>
</evidence>
<evidence type="ECO:0000256" key="3">
    <source>
        <dbReference type="ARBA" id="ARBA00023163"/>
    </source>
</evidence>
<dbReference type="InterPro" id="IPR009057">
    <property type="entry name" value="Homeodomain-like_sf"/>
</dbReference>
<feature type="DNA-binding region" description="H-T-H motif" evidence="4">
    <location>
        <begin position="30"/>
        <end position="49"/>
    </location>
</feature>
<dbReference type="SUPFAM" id="SSF46689">
    <property type="entry name" value="Homeodomain-like"/>
    <property type="match status" value="1"/>
</dbReference>
<dbReference type="SUPFAM" id="SSF48498">
    <property type="entry name" value="Tetracyclin repressor-like, C-terminal domain"/>
    <property type="match status" value="1"/>
</dbReference>
<dbReference type="Gene3D" id="1.10.10.60">
    <property type="entry name" value="Homeodomain-like"/>
    <property type="match status" value="1"/>
</dbReference>
<keyword evidence="1" id="KW-0805">Transcription regulation</keyword>
<dbReference type="InterPro" id="IPR011075">
    <property type="entry name" value="TetR_C"/>
</dbReference>
<dbReference type="Pfam" id="PF16859">
    <property type="entry name" value="TetR_C_11"/>
    <property type="match status" value="1"/>
</dbReference>
<dbReference type="Pfam" id="PF00440">
    <property type="entry name" value="TetR_N"/>
    <property type="match status" value="1"/>
</dbReference>
<dbReference type="PRINTS" id="PR00455">
    <property type="entry name" value="HTHTETR"/>
</dbReference>